<comment type="subcellular location">
    <subcellularLocation>
        <location evidence="6">Cytoplasm</location>
    </subcellularLocation>
    <text evidence="6">Membrane-associated.</text>
</comment>
<comment type="subunit">
    <text evidence="6">Forms polymers.</text>
</comment>
<feature type="binding site" evidence="6">
    <location>
        <begin position="162"/>
        <end position="164"/>
    </location>
    <ligand>
        <name>ATP</name>
        <dbReference type="ChEBI" id="CHEBI:30616"/>
    </ligand>
</feature>
<evidence type="ECO:0000313" key="7">
    <source>
        <dbReference type="EMBL" id="KGX88044.1"/>
    </source>
</evidence>
<evidence type="ECO:0000256" key="3">
    <source>
        <dbReference type="ARBA" id="ARBA00022840"/>
    </source>
</evidence>
<evidence type="ECO:0000256" key="2">
    <source>
        <dbReference type="ARBA" id="ARBA00022741"/>
    </source>
</evidence>
<dbReference type="InterPro" id="IPR043129">
    <property type="entry name" value="ATPase_NBD"/>
</dbReference>
<dbReference type="GO" id="GO:0008360">
    <property type="term" value="P:regulation of cell shape"/>
    <property type="evidence" value="ECO:0007669"/>
    <property type="project" value="UniProtKB-UniRule"/>
</dbReference>
<dbReference type="PRINTS" id="PR01652">
    <property type="entry name" value="SHAPEPROTEIN"/>
</dbReference>
<feature type="binding site" evidence="6">
    <location>
        <begin position="290"/>
        <end position="293"/>
    </location>
    <ligand>
        <name>ATP</name>
        <dbReference type="ChEBI" id="CHEBI:30616"/>
    </ligand>
</feature>
<evidence type="ECO:0000256" key="6">
    <source>
        <dbReference type="HAMAP-Rule" id="MF_02207"/>
    </source>
</evidence>
<keyword evidence="3 6" id="KW-0067">ATP-binding</keyword>
<organism evidence="7 8">
    <name type="scientific">Pontibacillus marinus BH030004 = DSM 16465</name>
    <dbReference type="NCBI Taxonomy" id="1385511"/>
    <lineage>
        <taxon>Bacteria</taxon>
        <taxon>Bacillati</taxon>
        <taxon>Bacillota</taxon>
        <taxon>Bacilli</taxon>
        <taxon>Bacillales</taxon>
        <taxon>Bacillaceae</taxon>
        <taxon>Pontibacillus</taxon>
    </lineage>
</organism>
<proteinExistence type="inferred from homology"/>
<dbReference type="CDD" id="cd10225">
    <property type="entry name" value="ASKHA_NBD_MreB-like"/>
    <property type="match status" value="1"/>
</dbReference>
<dbReference type="GO" id="GO:0005524">
    <property type="term" value="F:ATP binding"/>
    <property type="evidence" value="ECO:0007669"/>
    <property type="project" value="UniProtKB-KW"/>
</dbReference>
<keyword evidence="8" id="KW-1185">Reference proteome</keyword>
<dbReference type="EMBL" id="AVPF01000021">
    <property type="protein sequence ID" value="KGX88044.1"/>
    <property type="molecule type" value="Genomic_DNA"/>
</dbReference>
<dbReference type="eggNOG" id="COG1077">
    <property type="taxonomic scope" value="Bacteria"/>
</dbReference>
<dbReference type="AlphaFoldDB" id="A0A0A5G7Q3"/>
<comment type="function">
    <text evidence="6">Forms membrane-associated dynamic filaments that are essential for cell shape determination. Acts by regulating cell wall synthesis and cell elongation, and thus cell shape. A feedback loop between cell geometry and MreB localization may maintain elongated cell shape by targeting cell wall growth to regions of negative cell wall curvature.</text>
</comment>
<dbReference type="GO" id="GO:0000902">
    <property type="term" value="P:cell morphogenesis"/>
    <property type="evidence" value="ECO:0007669"/>
    <property type="project" value="InterPro"/>
</dbReference>
<sequence>MAGFGFSQDLGIDLGTANTLVFLKGKGVVVREPSVVAKNSATGEIQAVGNSAKHMVGRTPANISVIRPMKDGVIADYDTTAAMMKYYIKKAQKTRSAFARKPNVMVCVPSGITMVEERAVVDATKQAGAKDAFPIAEPFAAAIGAGLPVWEPTGSMVVDIGGGTTEVAIISLGGIVTSKSIRVAGDEMDDAIIQHIRKEYNLMIGERSAETLKMEIGSAGKPLEDEELDIRGRDLVTGLPKTITISASEIAGSLQDTVDQIIDAVKVTLEKTPPELSADIMDRGIVLTGGGALLKNIDQVISDETKMPVFVAEDPLDCVAIGTGKSLEYIHHFRSQPNVASRTSMD</sequence>
<protein>
    <recommendedName>
        <fullName evidence="6">Cell shape-determining protein MreB</fullName>
    </recommendedName>
</protein>
<gene>
    <name evidence="6" type="primary">mreB</name>
    <name evidence="7" type="ORF">N783_08770</name>
</gene>
<keyword evidence="1 6" id="KW-0963">Cytoplasm</keyword>
<reference evidence="7 8" key="1">
    <citation type="submission" date="2013-08" db="EMBL/GenBank/DDBJ databases">
        <authorList>
            <person name="Huang J."/>
            <person name="Wang G."/>
        </authorList>
    </citation>
    <scope>NUCLEOTIDE SEQUENCE [LARGE SCALE GENOMIC DNA]</scope>
    <source>
        <strain evidence="7 8">BH030004</strain>
    </source>
</reference>
<dbReference type="NCBIfam" id="NF010539">
    <property type="entry name" value="PRK13927.1"/>
    <property type="match status" value="1"/>
</dbReference>
<dbReference type="Proteomes" id="UP000030403">
    <property type="component" value="Unassembled WGS sequence"/>
</dbReference>
<dbReference type="HAMAP" id="MF_02207">
    <property type="entry name" value="MreB"/>
    <property type="match status" value="1"/>
</dbReference>
<accession>A0A0A5G7Q3</accession>
<dbReference type="RefSeq" id="WP_027448833.1">
    <property type="nucleotide sequence ID" value="NZ_KE384337.1"/>
</dbReference>
<dbReference type="InterPro" id="IPR004753">
    <property type="entry name" value="MreB"/>
</dbReference>
<keyword evidence="2 6" id="KW-0547">Nucleotide-binding</keyword>
<feature type="binding site" evidence="6">
    <location>
        <begin position="210"/>
        <end position="213"/>
    </location>
    <ligand>
        <name>ATP</name>
        <dbReference type="ChEBI" id="CHEBI:30616"/>
    </ligand>
</feature>
<dbReference type="GO" id="GO:0005737">
    <property type="term" value="C:cytoplasm"/>
    <property type="evidence" value="ECO:0007669"/>
    <property type="project" value="UniProtKB-SubCell"/>
</dbReference>
<dbReference type="Pfam" id="PF06723">
    <property type="entry name" value="MreB_Mbl"/>
    <property type="match status" value="1"/>
</dbReference>
<dbReference type="PANTHER" id="PTHR42749">
    <property type="entry name" value="CELL SHAPE-DETERMINING PROTEIN MREB"/>
    <property type="match status" value="1"/>
</dbReference>
<dbReference type="SUPFAM" id="SSF53067">
    <property type="entry name" value="Actin-like ATPase domain"/>
    <property type="match status" value="2"/>
</dbReference>
<evidence type="ECO:0000256" key="5">
    <source>
        <dbReference type="ARBA" id="ARBA00023458"/>
    </source>
</evidence>
<dbReference type="STRING" id="1385511.GCA_000425225_02378"/>
<feature type="binding site" evidence="6">
    <location>
        <begin position="16"/>
        <end position="18"/>
    </location>
    <ligand>
        <name>ATP</name>
        <dbReference type="ChEBI" id="CHEBI:30616"/>
    </ligand>
</feature>
<dbReference type="Gene3D" id="3.30.420.40">
    <property type="match status" value="3"/>
</dbReference>
<evidence type="ECO:0000256" key="1">
    <source>
        <dbReference type="ARBA" id="ARBA00022490"/>
    </source>
</evidence>
<comment type="similarity">
    <text evidence="5 6">Belongs to the FtsA/MreB family.</text>
</comment>
<keyword evidence="4 6" id="KW-0133">Cell shape</keyword>
<dbReference type="NCBIfam" id="TIGR00904">
    <property type="entry name" value="mreB"/>
    <property type="match status" value="1"/>
</dbReference>
<dbReference type="InterPro" id="IPR056546">
    <property type="entry name" value="MreB_MamK-like"/>
</dbReference>
<dbReference type="PANTHER" id="PTHR42749:SF1">
    <property type="entry name" value="CELL SHAPE-DETERMINING PROTEIN MREB"/>
    <property type="match status" value="1"/>
</dbReference>
<dbReference type="OrthoDB" id="9768127at2"/>
<name>A0A0A5G7Q3_9BACI</name>
<evidence type="ECO:0000313" key="8">
    <source>
        <dbReference type="Proteomes" id="UP000030403"/>
    </source>
</evidence>
<evidence type="ECO:0000256" key="4">
    <source>
        <dbReference type="ARBA" id="ARBA00022960"/>
    </source>
</evidence>
<comment type="caution">
    <text evidence="7">The sequence shown here is derived from an EMBL/GenBank/DDBJ whole genome shotgun (WGS) entry which is preliminary data.</text>
</comment>